<protein>
    <submittedName>
        <fullName evidence="5">S-adenosylmethionine:tRNA ribosyltransferase-isomerase</fullName>
    </submittedName>
</protein>
<keyword evidence="1" id="KW-0963">Cytoplasm</keyword>
<evidence type="ECO:0000256" key="2">
    <source>
        <dbReference type="ARBA" id="ARBA00022679"/>
    </source>
</evidence>
<organism evidence="5 6">
    <name type="scientific">Limnovirga soli</name>
    <dbReference type="NCBI Taxonomy" id="2656915"/>
    <lineage>
        <taxon>Bacteria</taxon>
        <taxon>Pseudomonadati</taxon>
        <taxon>Bacteroidota</taxon>
        <taxon>Chitinophagia</taxon>
        <taxon>Chitinophagales</taxon>
        <taxon>Chitinophagaceae</taxon>
        <taxon>Limnovirga</taxon>
    </lineage>
</organism>
<dbReference type="InterPro" id="IPR042119">
    <property type="entry name" value="QueA_dom2"/>
</dbReference>
<keyword evidence="6" id="KW-1185">Reference proteome</keyword>
<dbReference type="RefSeq" id="WP_171608984.1">
    <property type="nucleotide sequence ID" value="NZ_WHPF01000012.1"/>
</dbReference>
<dbReference type="InterPro" id="IPR036100">
    <property type="entry name" value="QueA_sf"/>
</dbReference>
<gene>
    <name evidence="5" type="ORF">GD597_16310</name>
</gene>
<keyword evidence="2" id="KW-0808">Transferase</keyword>
<dbReference type="EMBL" id="WHPF01000012">
    <property type="protein sequence ID" value="NNV57038.1"/>
    <property type="molecule type" value="Genomic_DNA"/>
</dbReference>
<dbReference type="Gene3D" id="2.40.10.240">
    <property type="entry name" value="QueA-like"/>
    <property type="match status" value="1"/>
</dbReference>
<evidence type="ECO:0000256" key="3">
    <source>
        <dbReference type="ARBA" id="ARBA00022691"/>
    </source>
</evidence>
<accession>A0A8J8FH90</accession>
<dbReference type="PANTHER" id="PTHR30307:SF0">
    <property type="entry name" value="S-ADENOSYLMETHIONINE:TRNA RIBOSYLTRANSFERASE-ISOMERASE"/>
    <property type="match status" value="1"/>
</dbReference>
<keyword evidence="4" id="KW-0671">Queuosine biosynthesis</keyword>
<dbReference type="InterPro" id="IPR042118">
    <property type="entry name" value="QueA_dom1"/>
</dbReference>
<dbReference type="AlphaFoldDB" id="A0A8J8FH90"/>
<dbReference type="PANTHER" id="PTHR30307">
    <property type="entry name" value="S-ADENOSYLMETHIONINE:TRNA RIBOSYLTRANSFERASE-ISOMERASE"/>
    <property type="match status" value="1"/>
</dbReference>
<evidence type="ECO:0000256" key="1">
    <source>
        <dbReference type="ARBA" id="ARBA00022490"/>
    </source>
</evidence>
<sequence length="409" mass="46514">MHPKNIAIQDFSYELPEDRIAKYPMAQRDESRLLINKEDRLTEDIYFHLDQHLPSDALLVFNNTRVVEARLHFKKYTGSIIELFCLEPADTYADITTAMLQKQRVLWKCLVGGAKKWKEESLVLPITVDGTTITLKATKQEKFPDSFLILFEWTDAALSFAEILHHAGVIPLPPYLNRTAEEKDKETYQTIYAKHDGSVAAPTAGLHFTDRLFKKLAAKNIHTGFVTLHVGAGTFKPVKSNTLEQHEMHTEFIEVAELFIQQLIQHLAGTIIPVGTTSLRTIESLYWLGVKVILQPAIMPADLQLYQWDAYELPHNNINATTALQALLQWMQAHNMPQLITKTQIIIAPGYSLKIASAIITNFHQPQSTLLLLIAAFNSNWKKMYAYALAKGFRFLSYGDGCLIWKHKI</sequence>
<reference evidence="5" key="1">
    <citation type="submission" date="2019-10" db="EMBL/GenBank/DDBJ databases">
        <title>Draft genome sequence of Panacibacter sp. KCS-6.</title>
        <authorList>
            <person name="Yim K.J."/>
        </authorList>
    </citation>
    <scope>NUCLEOTIDE SEQUENCE</scope>
    <source>
        <strain evidence="5">KCS-6</strain>
    </source>
</reference>
<dbReference type="SUPFAM" id="SSF111337">
    <property type="entry name" value="QueA-like"/>
    <property type="match status" value="1"/>
</dbReference>
<name>A0A8J8FH90_9BACT</name>
<evidence type="ECO:0000256" key="4">
    <source>
        <dbReference type="ARBA" id="ARBA00022785"/>
    </source>
</evidence>
<dbReference type="InterPro" id="IPR003699">
    <property type="entry name" value="QueA"/>
</dbReference>
<comment type="caution">
    <text evidence="5">The sequence shown here is derived from an EMBL/GenBank/DDBJ whole genome shotgun (WGS) entry which is preliminary data.</text>
</comment>
<keyword evidence="3" id="KW-0949">S-adenosyl-L-methionine</keyword>
<dbReference type="Gene3D" id="3.40.1780.10">
    <property type="entry name" value="QueA-like"/>
    <property type="match status" value="1"/>
</dbReference>
<proteinExistence type="predicted"/>
<evidence type="ECO:0000313" key="6">
    <source>
        <dbReference type="Proteomes" id="UP000598971"/>
    </source>
</evidence>
<dbReference type="GO" id="GO:0051075">
    <property type="term" value="F:S-adenosylmethionine:tRNA ribosyltransferase-isomerase activity"/>
    <property type="evidence" value="ECO:0007669"/>
    <property type="project" value="TreeGrafter"/>
</dbReference>
<dbReference type="Pfam" id="PF02547">
    <property type="entry name" value="Queuosine_synth"/>
    <property type="match status" value="2"/>
</dbReference>
<evidence type="ECO:0000313" key="5">
    <source>
        <dbReference type="EMBL" id="NNV57038.1"/>
    </source>
</evidence>
<dbReference type="Proteomes" id="UP000598971">
    <property type="component" value="Unassembled WGS sequence"/>
</dbReference>
<dbReference type="GO" id="GO:0008616">
    <property type="term" value="P:tRNA queuosine(34) biosynthetic process"/>
    <property type="evidence" value="ECO:0007669"/>
    <property type="project" value="UniProtKB-KW"/>
</dbReference>